<organism evidence="2 3">
    <name type="scientific">Rosistilla oblonga</name>
    <dbReference type="NCBI Taxonomy" id="2527990"/>
    <lineage>
        <taxon>Bacteria</taxon>
        <taxon>Pseudomonadati</taxon>
        <taxon>Planctomycetota</taxon>
        <taxon>Planctomycetia</taxon>
        <taxon>Pirellulales</taxon>
        <taxon>Pirellulaceae</taxon>
        <taxon>Rosistilla</taxon>
    </lineage>
</organism>
<keyword evidence="1" id="KW-0472">Membrane</keyword>
<dbReference type="AlphaFoldDB" id="A0A518INX3"/>
<keyword evidence="1" id="KW-1133">Transmembrane helix</keyword>
<name>A0A518INX3_9BACT</name>
<dbReference type="EMBL" id="CP036318">
    <property type="protein sequence ID" value="QDV54789.1"/>
    <property type="molecule type" value="Genomic_DNA"/>
</dbReference>
<sequence length="300" mass="32470">MSYLLSVPRSLEHFSRHEHKSMHTPPTMPPAARRGGIRKLLLCGCLLPMLLLGIGAVGLAGYGWYFVSGKVAEYTETEARAVPTVAFDEVEAEEIGQRASEFFERVQAGSSDEQFVLSTRELNVLLNSQPGLKDCVFVTLQNGRLRADVSIPTDRVPGGSGRFLNASGELELSLDDTTLSLSLIDAEVKGEPIDESLLTQFRDLKLSTEDVNDPRFAALLGMFQKVTILDDRLVVQPRSTNDAIAAADGLAGNEVANVKFSENKATAAAKTVAPPAPAKAPLPEIQLPGFGKVRYNEFAK</sequence>
<evidence type="ECO:0000313" key="3">
    <source>
        <dbReference type="Proteomes" id="UP000316770"/>
    </source>
</evidence>
<accession>A0A518INX3</accession>
<gene>
    <name evidence="2" type="ORF">Mal33_07540</name>
</gene>
<protein>
    <submittedName>
        <fullName evidence="2">Uncharacterized protein</fullName>
    </submittedName>
</protein>
<keyword evidence="3" id="KW-1185">Reference proteome</keyword>
<reference evidence="2 3" key="1">
    <citation type="submission" date="2019-02" db="EMBL/GenBank/DDBJ databases">
        <title>Deep-cultivation of Planctomycetes and their phenomic and genomic characterization uncovers novel biology.</title>
        <authorList>
            <person name="Wiegand S."/>
            <person name="Jogler M."/>
            <person name="Boedeker C."/>
            <person name="Pinto D."/>
            <person name="Vollmers J."/>
            <person name="Rivas-Marin E."/>
            <person name="Kohn T."/>
            <person name="Peeters S.H."/>
            <person name="Heuer A."/>
            <person name="Rast P."/>
            <person name="Oberbeckmann S."/>
            <person name="Bunk B."/>
            <person name="Jeske O."/>
            <person name="Meyerdierks A."/>
            <person name="Storesund J.E."/>
            <person name="Kallscheuer N."/>
            <person name="Luecker S."/>
            <person name="Lage O.M."/>
            <person name="Pohl T."/>
            <person name="Merkel B.J."/>
            <person name="Hornburger P."/>
            <person name="Mueller R.-W."/>
            <person name="Bruemmer F."/>
            <person name="Labrenz M."/>
            <person name="Spormann A.M."/>
            <person name="Op den Camp H."/>
            <person name="Overmann J."/>
            <person name="Amann R."/>
            <person name="Jetten M.S.M."/>
            <person name="Mascher T."/>
            <person name="Medema M.H."/>
            <person name="Devos D.P."/>
            <person name="Kaster A.-K."/>
            <person name="Ovreas L."/>
            <person name="Rohde M."/>
            <person name="Galperin M.Y."/>
            <person name="Jogler C."/>
        </authorList>
    </citation>
    <scope>NUCLEOTIDE SEQUENCE [LARGE SCALE GENOMIC DNA]</scope>
    <source>
        <strain evidence="2 3">Mal33</strain>
    </source>
</reference>
<evidence type="ECO:0000256" key="1">
    <source>
        <dbReference type="SAM" id="Phobius"/>
    </source>
</evidence>
<keyword evidence="1" id="KW-0812">Transmembrane</keyword>
<dbReference type="Proteomes" id="UP000316770">
    <property type="component" value="Chromosome"/>
</dbReference>
<evidence type="ECO:0000313" key="2">
    <source>
        <dbReference type="EMBL" id="QDV54789.1"/>
    </source>
</evidence>
<proteinExistence type="predicted"/>
<feature type="transmembrane region" description="Helical" evidence="1">
    <location>
        <begin position="40"/>
        <end position="65"/>
    </location>
</feature>